<dbReference type="Gene3D" id="2.170.300.10">
    <property type="entry name" value="Tie2 ligand-binding domain superfamily"/>
    <property type="match status" value="1"/>
</dbReference>
<evidence type="ECO:0000259" key="6">
    <source>
        <dbReference type="PROSITE" id="PS50026"/>
    </source>
</evidence>
<dbReference type="PROSITE" id="PS00022">
    <property type="entry name" value="EGF_1"/>
    <property type="match status" value="4"/>
</dbReference>
<dbReference type="EMBL" id="BQXS01010827">
    <property type="protein sequence ID" value="GKT34536.1"/>
    <property type="molecule type" value="Genomic_DNA"/>
</dbReference>
<feature type="compositionally biased region" description="Polar residues" evidence="4">
    <location>
        <begin position="2462"/>
        <end position="2471"/>
    </location>
</feature>
<dbReference type="Gene3D" id="2.10.25.10">
    <property type="entry name" value="Laminin"/>
    <property type="match status" value="3"/>
</dbReference>
<gene>
    <name evidence="7" type="ORF">ADUPG1_007875</name>
</gene>
<evidence type="ECO:0000256" key="1">
    <source>
        <dbReference type="ARBA" id="ARBA00022614"/>
    </source>
</evidence>
<keyword evidence="1" id="KW-0433">Leucine-rich repeat</keyword>
<keyword evidence="8" id="KW-1185">Reference proteome</keyword>
<dbReference type="Pfam" id="PF00008">
    <property type="entry name" value="EGF"/>
    <property type="match status" value="1"/>
</dbReference>
<reference evidence="7" key="1">
    <citation type="submission" date="2022-03" db="EMBL/GenBank/DDBJ databases">
        <title>Draft genome sequence of Aduncisulcus paluster, a free-living microaerophilic Fornicata.</title>
        <authorList>
            <person name="Yuyama I."/>
            <person name="Kume K."/>
            <person name="Tamura T."/>
            <person name="Inagaki Y."/>
            <person name="Hashimoto T."/>
        </authorList>
    </citation>
    <scope>NUCLEOTIDE SEQUENCE</scope>
    <source>
        <strain evidence="7">NY0171</strain>
    </source>
</reference>
<evidence type="ECO:0000313" key="8">
    <source>
        <dbReference type="Proteomes" id="UP001057375"/>
    </source>
</evidence>
<feature type="domain" description="EGF-like" evidence="6">
    <location>
        <begin position="2286"/>
        <end position="2323"/>
    </location>
</feature>
<dbReference type="SMART" id="SM00181">
    <property type="entry name" value="EGF"/>
    <property type="match status" value="12"/>
</dbReference>
<feature type="disulfide bond" evidence="3">
    <location>
        <begin position="2313"/>
        <end position="2322"/>
    </location>
</feature>
<evidence type="ECO:0000256" key="3">
    <source>
        <dbReference type="PROSITE-ProRule" id="PRU00076"/>
    </source>
</evidence>
<dbReference type="SUPFAM" id="SSF57196">
    <property type="entry name" value="EGF/Laminin"/>
    <property type="match status" value="1"/>
</dbReference>
<keyword evidence="5" id="KW-0472">Membrane</keyword>
<dbReference type="CDD" id="cd00054">
    <property type="entry name" value="EGF_CA"/>
    <property type="match status" value="1"/>
</dbReference>
<comment type="caution">
    <text evidence="7">The sequence shown here is derived from an EMBL/GenBank/DDBJ whole genome shotgun (WGS) entry which is preliminary data.</text>
</comment>
<evidence type="ECO:0000256" key="4">
    <source>
        <dbReference type="SAM" id="MobiDB-lite"/>
    </source>
</evidence>
<dbReference type="InterPro" id="IPR050836">
    <property type="entry name" value="SDS22/Internalin_LRR"/>
</dbReference>
<feature type="compositionally biased region" description="Basic residues" evidence="4">
    <location>
        <begin position="2425"/>
        <end position="2445"/>
    </location>
</feature>
<evidence type="ECO:0000313" key="7">
    <source>
        <dbReference type="EMBL" id="GKT34536.1"/>
    </source>
</evidence>
<keyword evidence="2" id="KW-0677">Repeat</keyword>
<feature type="disulfide bond" evidence="3">
    <location>
        <begin position="2085"/>
        <end position="2094"/>
    </location>
</feature>
<dbReference type="PROSITE" id="PS50026">
    <property type="entry name" value="EGF_3"/>
    <property type="match status" value="2"/>
</dbReference>
<dbReference type="InterPro" id="IPR001611">
    <property type="entry name" value="Leu-rich_rpt"/>
</dbReference>
<evidence type="ECO:0000256" key="2">
    <source>
        <dbReference type="ARBA" id="ARBA00022737"/>
    </source>
</evidence>
<dbReference type="PROSITE" id="PS01186">
    <property type="entry name" value="EGF_2"/>
    <property type="match status" value="2"/>
</dbReference>
<keyword evidence="3" id="KW-0245">EGF-like domain</keyword>
<keyword evidence="5" id="KW-1133">Transmembrane helix</keyword>
<keyword evidence="5" id="KW-0812">Transmembrane</keyword>
<comment type="caution">
    <text evidence="3">Lacks conserved residue(s) required for the propagation of feature annotation.</text>
</comment>
<dbReference type="Proteomes" id="UP001057375">
    <property type="component" value="Unassembled WGS sequence"/>
</dbReference>
<feature type="transmembrane region" description="Helical" evidence="5">
    <location>
        <begin position="2331"/>
        <end position="2354"/>
    </location>
</feature>
<dbReference type="PANTHER" id="PTHR46652:SF3">
    <property type="entry name" value="LEUCINE-RICH REPEAT-CONTAINING PROTEIN 9"/>
    <property type="match status" value="1"/>
</dbReference>
<organism evidence="7 8">
    <name type="scientific">Aduncisulcus paluster</name>
    <dbReference type="NCBI Taxonomy" id="2918883"/>
    <lineage>
        <taxon>Eukaryota</taxon>
        <taxon>Metamonada</taxon>
        <taxon>Carpediemonas-like organisms</taxon>
        <taxon>Aduncisulcus</taxon>
    </lineage>
</organism>
<feature type="region of interest" description="Disordered" evidence="4">
    <location>
        <begin position="2413"/>
        <end position="2492"/>
    </location>
</feature>
<dbReference type="InterPro" id="IPR032675">
    <property type="entry name" value="LRR_dom_sf"/>
</dbReference>
<dbReference type="InterPro" id="IPR000742">
    <property type="entry name" value="EGF"/>
</dbReference>
<accession>A0ABQ5KRB7</accession>
<proteinExistence type="predicted"/>
<keyword evidence="3" id="KW-1015">Disulfide bond</keyword>
<sequence length="2492" mass="274766">MDYISFDSAFPSDFVCASVSYTHFDPDSTDLFECIIPTSESYSCDIGCSAQQMQVCKPLEDSSQGECRNIIEDECLREIIFEQLRADMGILSGIDFIINPANLQIITNIVSLSCSSSSSELSELSGIEFLINLEKLDLSNVSHPFSSIDGISYLSNLNYLNLSSIDANITDYSPLLPVICTLEELYLVGHSSLYQLPEPVCDDSSSLTKLDISSTQISSLNFMSSFPNLDVLILQRLALTDSHLHDTVWGAITELDLSYNCIQDPSHLYDLRSSLLSLNLSYNAICTSNIDGLVYFSTFLPLLTTIDISNNSPAYCNICEVDIVEDNEICEYVDYLGSYRSECPFFSINDNNTNECTMIDLFYGIPSCIDDVEKYDNIQCAIPLNETEVVSLCKKGWYGDTCEDECPFSVGKLCGGVGNCILHECECPDKYYGDACEYVYFDDTVLQSILCGILMKDEACSLTPNDMKYLPFSIDISGSLIEGNFVGMEFAIYLEELSISNCEQLVDLTSIDTIPNLSKLDVSNSQNIADISILGSLKNLSELSISQISDISNLPSLITSLSNSLRYLDVSQNSLDSNCIDSLNNLSLIETLFLKSCDLSSIPNICSLSNTLQELDLSDNTISNLNGLSCLTNLSILNFSNNDITSISNLEFFSSLIQLDISHNSINSLYPLLSLSSLQLLDISYNNIYDLVYLYDIADQLDWLDIRGNYLGDELSFEDLFLFFPDIEIEGYSQEASLGAQNQPIISSSGINCPNPMTNLLICQLLGFDDNIPIVELACSPNSVRIINENGISCHRFDSEIDLLIRHQCMFPLYDCFSVYYSNNSIQTRCSSGYYGEECLELCPLDDYGFTCAGSYSCNSISHRCECPSGLCGELCSITDVNMADVEDIHSDLLQAMCTSYFGSPCDETVLVSFGSCEAANIVELTIPSSIESLVGLEYCERLELLIFENNTSVTDFSPIFSLSNLITIVFPDNLSISHLETLKSGYELLNLQFENGNINASTIPICLGLCSLTGIVIADSINEINEYDFFGYFNYLSQWYDPLFSSSAQNIATSLKTISSINIGLVDPSVFIVYPAFENIEQILLQNNHISDIGLIIPLVSSLNYLEFLQIDSNYLPCASCISYFEDLATKELGIDISGLELHASYQLDSSSSCGSNGSVCDFEDNLEVCSPWANVSDNTCSCMAGTYSKDSTCTFPIDSVCMECGGVRGECIINNGDDSIDCECYDGWYGDNCTSLCPNGDNNLICSGSVHGICDYVSKKCICEEGYLGSACQLSCDHVKQCNDHGTCSTQLKYSFNDILDAYIEEEVSLCICEDTWYGDDCANECPFDTNDAEITEMCGLDAYHGQCNTDTHLCECYEALNGDACQYVDFVNNSFLNRLCDILEKDPDCLITPKEMNTLSESLDLSNMETSNFQGLRFATQVTSINLSNSNITDISELFFLRNSLSVLDLSVNPDLVDISMLESFVNLSILDISGTNVTDISPLSNLSNISSIDISNTSISRIVSELYNSRYSLQVIILDSCINLFSNVGENEDLFGSFCNLSHVSISNCGLTEIPDFSSSSSTLLSINISNNAITCIKPLYFYPFLVNLDLSNNVITDLSPLFLYSENITMPLTTDQIECPNPFDSDSLHQVCHYVGIDDSMIFFELGCANNSFRDVSLAKSDLSCIPIEKESILDEWWYGDDCQSPCPVDIYGRVCGSSEDNNECNYDSHRCECGTDGKTGSVCSYDNVLMSSLDMSNDLLVSMCDEYHSTTCNLEQISSLTISHVSSLTHLLIPSSVDDLNGIEFCESLEFLEFEPGNEVLSSLQPLSSLSSLYFLSIDDCPSLSHDLLTSLIEGVNEIKNSIDIELVSSSICIGLCSLRILILDNTSSLSIPSLSENISIIHDFSKCFGDCFNPGSGSYHPLSSSLTHLSLSSTLMRDPSIISLLPAFSGLVDVNLSNNEISDIILVQMFIDELPVQYIDVSKNRIQCGTNSECFETLNNMCLNDLDNSNIDVVFDDQKSTDSCGSSIYGCDYQTDHLVCGPNFLSNDDDNIQCLCGSGYIVSQDNCEAVQHSVCTECGGERGTCSMTEELESFECVCNDGWYGLTCEAPCPVDADSVECSGNIQGYCDISEHKCVCSDGFYGSYCQYYESSSCVNGHWIYDNDSLQCICDAGWNGSSCDIQVPVITLIENDVAVDYICGKDYAEVSGNFEYLLQDDGTCGCSLNGFLKESILGICIDPATHPDYCDIDGNDIACVECGIDESSHGSCQLISSTLKATCMCETGWSGRYDSVEMVKSCSILSCGIDNLCSNNGLCVENDGEYSCGCNEGWIGSNCDMEYSNTSIFVIIVIILISVFVFIDFIVYFVCIKKKKSKNEVEEIDRSFENQNDHGLDEDEEIVRSDIISSPSLASPMNDENDDDYVIVPQEDKEEEVEKSHVSVKRRRKVIVRRRKKSKQKSARQLDPDGSVDGMLSIETISPTQNSLKTHSKRKIKRTKKKKNGPLLK</sequence>
<name>A0ABQ5KRB7_9EUKA</name>
<protein>
    <recommendedName>
        <fullName evidence="6">EGF-like domain-containing protein</fullName>
    </recommendedName>
</protein>
<feature type="domain" description="EGF-like" evidence="6">
    <location>
        <begin position="2058"/>
        <end position="2095"/>
    </location>
</feature>
<dbReference type="SUPFAM" id="SSF52058">
    <property type="entry name" value="L domain-like"/>
    <property type="match status" value="5"/>
</dbReference>
<feature type="compositionally biased region" description="Basic residues" evidence="4">
    <location>
        <begin position="2473"/>
        <end position="2492"/>
    </location>
</feature>
<feature type="disulfide bond" evidence="3">
    <location>
        <begin position="2062"/>
        <end position="2072"/>
    </location>
</feature>
<dbReference type="Gene3D" id="3.80.10.10">
    <property type="entry name" value="Ribonuclease Inhibitor"/>
    <property type="match status" value="6"/>
</dbReference>
<dbReference type="PROSITE" id="PS51450">
    <property type="entry name" value="LRR"/>
    <property type="match status" value="6"/>
</dbReference>
<dbReference type="SMART" id="SM00365">
    <property type="entry name" value="LRR_SD22"/>
    <property type="match status" value="6"/>
</dbReference>
<dbReference type="PANTHER" id="PTHR46652">
    <property type="entry name" value="LEUCINE-RICH REPEAT AND IQ DOMAIN-CONTAINING PROTEIN 1-RELATED"/>
    <property type="match status" value="1"/>
</dbReference>
<evidence type="ECO:0000256" key="5">
    <source>
        <dbReference type="SAM" id="Phobius"/>
    </source>
</evidence>